<evidence type="ECO:0000313" key="3">
    <source>
        <dbReference type="Proteomes" id="UP001485459"/>
    </source>
</evidence>
<organism evidence="2 3">
    <name type="scientific">Chitinophaga pollutisoli</name>
    <dbReference type="NCBI Taxonomy" id="3133966"/>
    <lineage>
        <taxon>Bacteria</taxon>
        <taxon>Pseudomonadati</taxon>
        <taxon>Bacteroidota</taxon>
        <taxon>Chitinophagia</taxon>
        <taxon>Chitinophagales</taxon>
        <taxon>Chitinophagaceae</taxon>
        <taxon>Chitinophaga</taxon>
    </lineage>
</organism>
<evidence type="ECO:0000256" key="1">
    <source>
        <dbReference type="SAM" id="SignalP"/>
    </source>
</evidence>
<dbReference type="PROSITE" id="PS51257">
    <property type="entry name" value="PROKAR_LIPOPROTEIN"/>
    <property type="match status" value="1"/>
</dbReference>
<keyword evidence="3" id="KW-1185">Reference proteome</keyword>
<dbReference type="RefSeq" id="WP_341837810.1">
    <property type="nucleotide sequence ID" value="NZ_CP149822.1"/>
</dbReference>
<feature type="signal peptide" evidence="1">
    <location>
        <begin position="1"/>
        <end position="17"/>
    </location>
</feature>
<dbReference type="EMBL" id="CP149822">
    <property type="protein sequence ID" value="WZN42987.1"/>
    <property type="molecule type" value="Genomic_DNA"/>
</dbReference>
<dbReference type="Proteomes" id="UP001485459">
    <property type="component" value="Chromosome"/>
</dbReference>
<dbReference type="SUPFAM" id="SSF160387">
    <property type="entry name" value="NosL/MerB-like"/>
    <property type="match status" value="1"/>
</dbReference>
<dbReference type="PANTHER" id="PTHR41247:SF1">
    <property type="entry name" value="HTH-TYPE TRANSCRIPTIONAL REPRESSOR YCNK"/>
    <property type="match status" value="1"/>
</dbReference>
<feature type="chain" id="PRO_5046842946" evidence="1">
    <location>
        <begin position="18"/>
        <end position="138"/>
    </location>
</feature>
<name>A0ABZ2YUA8_9BACT</name>
<dbReference type="PANTHER" id="PTHR41247">
    <property type="entry name" value="HTH-TYPE TRANSCRIPTIONAL REPRESSOR YCNK"/>
    <property type="match status" value="1"/>
</dbReference>
<keyword evidence="1" id="KW-0732">Signal</keyword>
<evidence type="ECO:0000313" key="2">
    <source>
        <dbReference type="EMBL" id="WZN42987.1"/>
    </source>
</evidence>
<protein>
    <submittedName>
        <fullName evidence="2">Nitrous oxide reductase accessory protein NosL</fullName>
    </submittedName>
</protein>
<dbReference type="Pfam" id="PF05573">
    <property type="entry name" value="NosL"/>
    <property type="match status" value="1"/>
</dbReference>
<gene>
    <name evidence="2" type="ORF">WJU16_08060</name>
</gene>
<sequence>MKMYLPALTLLIFLASACGRKYEPINYGKDACAHCKMTIMDKRFAAEIVNEKGRVFKFDDITCLKAYTAELTTGSLLFVNDYAGHSAEPLDATKAVYLHHESFKSPMAGNLPAFADAAAAKALQDSLGLNLLTWESLP</sequence>
<dbReference type="InterPro" id="IPR008719">
    <property type="entry name" value="N2O_reductase_NosL"/>
</dbReference>
<accession>A0ABZ2YUA8</accession>
<proteinExistence type="predicted"/>
<reference evidence="3" key="1">
    <citation type="submission" date="2024-03" db="EMBL/GenBank/DDBJ databases">
        <title>Chitinophaga horti sp. nov., isolated from garden soil.</title>
        <authorList>
            <person name="Lee D.S."/>
            <person name="Han D.M."/>
            <person name="Baek J.H."/>
            <person name="Choi D.G."/>
            <person name="Jeon J.H."/>
            <person name="Jeon C.O."/>
        </authorList>
    </citation>
    <scope>NUCLEOTIDE SEQUENCE [LARGE SCALE GENOMIC DNA]</scope>
    <source>
        <strain evidence="3">GPA1</strain>
    </source>
</reference>